<dbReference type="EMBL" id="JAHUTI010029676">
    <property type="protein sequence ID" value="MED6241279.1"/>
    <property type="molecule type" value="Genomic_DNA"/>
</dbReference>
<keyword evidence="2" id="KW-1185">Reference proteome</keyword>
<organism evidence="1 2">
    <name type="scientific">Ataeniobius toweri</name>
    <dbReference type="NCBI Taxonomy" id="208326"/>
    <lineage>
        <taxon>Eukaryota</taxon>
        <taxon>Metazoa</taxon>
        <taxon>Chordata</taxon>
        <taxon>Craniata</taxon>
        <taxon>Vertebrata</taxon>
        <taxon>Euteleostomi</taxon>
        <taxon>Actinopterygii</taxon>
        <taxon>Neopterygii</taxon>
        <taxon>Teleostei</taxon>
        <taxon>Neoteleostei</taxon>
        <taxon>Acanthomorphata</taxon>
        <taxon>Ovalentaria</taxon>
        <taxon>Atherinomorphae</taxon>
        <taxon>Cyprinodontiformes</taxon>
        <taxon>Goodeidae</taxon>
        <taxon>Ataeniobius</taxon>
    </lineage>
</organism>
<reference evidence="1 2" key="1">
    <citation type="submission" date="2021-07" db="EMBL/GenBank/DDBJ databases">
        <authorList>
            <person name="Palmer J.M."/>
        </authorList>
    </citation>
    <scope>NUCLEOTIDE SEQUENCE [LARGE SCALE GENOMIC DNA]</scope>
    <source>
        <strain evidence="1 2">AT_MEX2019</strain>
        <tissue evidence="1">Muscle</tissue>
    </source>
</reference>
<dbReference type="Proteomes" id="UP001345963">
    <property type="component" value="Unassembled WGS sequence"/>
</dbReference>
<sequence>MEARFEKIDAMLQDPKSEINTDCLLPLSTSRFSSCPSYQPFPCFHPSCRALLELSLIEGCGCDLHC</sequence>
<proteinExistence type="predicted"/>
<accession>A0ABU7ATC3</accession>
<evidence type="ECO:0000313" key="1">
    <source>
        <dbReference type="EMBL" id="MED6241279.1"/>
    </source>
</evidence>
<protein>
    <submittedName>
        <fullName evidence="1">Uncharacterized protein</fullName>
    </submittedName>
</protein>
<gene>
    <name evidence="1" type="ORF">ATANTOWER_006429</name>
</gene>
<evidence type="ECO:0000313" key="2">
    <source>
        <dbReference type="Proteomes" id="UP001345963"/>
    </source>
</evidence>
<comment type="caution">
    <text evidence="1">The sequence shown here is derived from an EMBL/GenBank/DDBJ whole genome shotgun (WGS) entry which is preliminary data.</text>
</comment>
<name>A0ABU7ATC3_9TELE</name>